<evidence type="ECO:0000256" key="9">
    <source>
        <dbReference type="SAM" id="SignalP"/>
    </source>
</evidence>
<dbReference type="RefSeq" id="WP_028915167.1">
    <property type="nucleotide sequence ID" value="NZ_VLJS01000013.1"/>
</dbReference>
<evidence type="ECO:0000256" key="2">
    <source>
        <dbReference type="ARBA" id="ARBA00005791"/>
    </source>
</evidence>
<dbReference type="Proteomes" id="UP000321583">
    <property type="component" value="Unassembled WGS sequence"/>
</dbReference>
<evidence type="ECO:0000256" key="3">
    <source>
        <dbReference type="ARBA" id="ARBA00022729"/>
    </source>
</evidence>
<dbReference type="SUPFAM" id="SSF52833">
    <property type="entry name" value="Thioredoxin-like"/>
    <property type="match status" value="1"/>
</dbReference>
<evidence type="ECO:0000256" key="4">
    <source>
        <dbReference type="ARBA" id="ARBA00022764"/>
    </source>
</evidence>
<dbReference type="GO" id="GO:0015036">
    <property type="term" value="F:disulfide oxidoreductase activity"/>
    <property type="evidence" value="ECO:0007669"/>
    <property type="project" value="UniProtKB-ARBA"/>
</dbReference>
<dbReference type="InterPro" id="IPR001853">
    <property type="entry name" value="DSBA-like_thioredoxin_dom"/>
</dbReference>
<dbReference type="InterPro" id="IPR050824">
    <property type="entry name" value="Thiol_disulfide_DsbA"/>
</dbReference>
<dbReference type="PANTHER" id="PTHR35891">
    <property type="entry name" value="THIOL:DISULFIDE INTERCHANGE PROTEIN DSBA"/>
    <property type="match status" value="1"/>
</dbReference>
<comment type="similarity">
    <text evidence="2">Belongs to the thioredoxin family. DsbA subfamily.</text>
</comment>
<evidence type="ECO:0000313" key="11">
    <source>
        <dbReference type="EMBL" id="TWH16865.1"/>
    </source>
</evidence>
<reference evidence="11 12" key="1">
    <citation type="submission" date="2019-07" db="EMBL/GenBank/DDBJ databases">
        <title>Genome sequencing of lignin-degrading bacterial isolates.</title>
        <authorList>
            <person name="Gladden J."/>
        </authorList>
    </citation>
    <scope>NUCLEOTIDE SEQUENCE [LARGE SCALE GENOMIC DNA]</scope>
    <source>
        <strain evidence="11 12">J19</strain>
    </source>
</reference>
<dbReference type="PROSITE" id="PS51352">
    <property type="entry name" value="THIOREDOXIN_2"/>
    <property type="match status" value="1"/>
</dbReference>
<evidence type="ECO:0000259" key="10">
    <source>
        <dbReference type="PROSITE" id="PS51352"/>
    </source>
</evidence>
<sequence>MKPLLTGLLLLFLARVPAAPAATPELQEGVDYVRIEAGPLDPRAGRIEVAEVFAYTCPHCASFEPRLQEWKRRQPADVDLVQVPAAFGGASDAWARTYYASRQLGVATRSHPALFEALHQRHSLPRNPTPQELGEFFKDFGVDPERLRAALADPQVGEQVRKAGAWIRTIDLEGTPSLVVNGRYRVRGRDFDDMLRIAGALVARERAAMRSQTSR</sequence>
<keyword evidence="3 9" id="KW-0732">Signal</keyword>
<comment type="caution">
    <text evidence="11">The sequence shown here is derived from an EMBL/GenBank/DDBJ whole genome shotgun (WGS) entry which is preliminary data.</text>
</comment>
<evidence type="ECO:0000256" key="8">
    <source>
        <dbReference type="PIRSR" id="PIRSR001488-1"/>
    </source>
</evidence>
<keyword evidence="12" id="KW-1185">Reference proteome</keyword>
<dbReference type="EMBL" id="VLJS01000013">
    <property type="protein sequence ID" value="TWH16865.1"/>
    <property type="molecule type" value="Genomic_DNA"/>
</dbReference>
<feature type="domain" description="Thioredoxin" evidence="10">
    <location>
        <begin position="13"/>
        <end position="203"/>
    </location>
</feature>
<evidence type="ECO:0000256" key="6">
    <source>
        <dbReference type="ARBA" id="ARBA00023284"/>
    </source>
</evidence>
<dbReference type="AlphaFoldDB" id="A0A562E4B2"/>
<dbReference type="InterPro" id="IPR036249">
    <property type="entry name" value="Thioredoxin-like_sf"/>
</dbReference>
<dbReference type="InterPro" id="IPR023205">
    <property type="entry name" value="DsbA/DsbL"/>
</dbReference>
<dbReference type="Gene3D" id="3.40.30.10">
    <property type="entry name" value="Glutaredoxin"/>
    <property type="match status" value="1"/>
</dbReference>
<keyword evidence="4 7" id="KW-0574">Periplasm</keyword>
<accession>A0A562E4B2</accession>
<protein>
    <recommendedName>
        <fullName evidence="7">Thiol:disulfide interchange protein</fullName>
    </recommendedName>
</protein>
<evidence type="ECO:0000313" key="12">
    <source>
        <dbReference type="Proteomes" id="UP000321583"/>
    </source>
</evidence>
<keyword evidence="5 7" id="KW-1015">Disulfide bond</keyword>
<evidence type="ECO:0000256" key="1">
    <source>
        <dbReference type="ARBA" id="ARBA00004418"/>
    </source>
</evidence>
<organism evidence="11 12">
    <name type="scientific">Pseudoxanthomonas taiwanensis J19</name>
    <dbReference type="NCBI Taxonomy" id="935569"/>
    <lineage>
        <taxon>Bacteria</taxon>
        <taxon>Pseudomonadati</taxon>
        <taxon>Pseudomonadota</taxon>
        <taxon>Gammaproteobacteria</taxon>
        <taxon>Lysobacterales</taxon>
        <taxon>Lysobacteraceae</taxon>
        <taxon>Pseudoxanthomonas</taxon>
    </lineage>
</organism>
<dbReference type="PIRSF" id="PIRSF001488">
    <property type="entry name" value="Tdi_protein"/>
    <property type="match status" value="1"/>
</dbReference>
<evidence type="ECO:0000256" key="5">
    <source>
        <dbReference type="ARBA" id="ARBA00023157"/>
    </source>
</evidence>
<gene>
    <name evidence="11" type="ORF">L613_001100000540</name>
</gene>
<feature type="disulfide bond" description="Redox-active" evidence="8">
    <location>
        <begin position="57"/>
        <end position="60"/>
    </location>
</feature>
<dbReference type="InterPro" id="IPR013766">
    <property type="entry name" value="Thioredoxin_domain"/>
</dbReference>
<dbReference type="GO" id="GO:0042597">
    <property type="term" value="C:periplasmic space"/>
    <property type="evidence" value="ECO:0007669"/>
    <property type="project" value="UniProtKB-SubCell"/>
</dbReference>
<comment type="subcellular location">
    <subcellularLocation>
        <location evidence="1 7">Periplasm</location>
    </subcellularLocation>
</comment>
<feature type="signal peptide" evidence="9">
    <location>
        <begin position="1"/>
        <end position="21"/>
    </location>
</feature>
<dbReference type="PANTHER" id="PTHR35891:SF2">
    <property type="entry name" value="THIOL:DISULFIDE INTERCHANGE PROTEIN DSBA"/>
    <property type="match status" value="1"/>
</dbReference>
<dbReference type="CDD" id="cd03019">
    <property type="entry name" value="DsbA_DsbA"/>
    <property type="match status" value="1"/>
</dbReference>
<evidence type="ECO:0000256" key="7">
    <source>
        <dbReference type="PIRNR" id="PIRNR001488"/>
    </source>
</evidence>
<feature type="chain" id="PRO_5021831914" description="Thiol:disulfide interchange protein" evidence="9">
    <location>
        <begin position="22"/>
        <end position="215"/>
    </location>
</feature>
<dbReference type="Pfam" id="PF01323">
    <property type="entry name" value="DSBA"/>
    <property type="match status" value="1"/>
</dbReference>
<proteinExistence type="inferred from homology"/>
<name>A0A562E4B2_9GAMM</name>
<dbReference type="InterPro" id="IPR017937">
    <property type="entry name" value="Thioredoxin_CS"/>
</dbReference>
<keyword evidence="6" id="KW-0676">Redox-active center</keyword>
<dbReference type="PROSITE" id="PS00194">
    <property type="entry name" value="THIOREDOXIN_1"/>
    <property type="match status" value="1"/>
</dbReference>
<dbReference type="OrthoDB" id="9784896at2"/>